<feature type="domain" description="EF-hand" evidence="6">
    <location>
        <begin position="130"/>
        <end position="165"/>
    </location>
</feature>
<keyword evidence="4" id="KW-0342">GTP-binding</keyword>
<feature type="coiled-coil region" evidence="5">
    <location>
        <begin position="228"/>
        <end position="430"/>
    </location>
</feature>
<dbReference type="InterPro" id="IPR011992">
    <property type="entry name" value="EF-hand-dom_pair"/>
</dbReference>
<dbReference type="Proteomes" id="UP000822476">
    <property type="component" value="Unassembled WGS sequence"/>
</dbReference>
<accession>A0A8S9Z978</accession>
<dbReference type="InterPro" id="IPR001806">
    <property type="entry name" value="Small_GTPase"/>
</dbReference>
<protein>
    <recommendedName>
        <fullName evidence="6">EF-hand domain-containing protein</fullName>
    </recommendedName>
</protein>
<dbReference type="GO" id="GO:0003924">
    <property type="term" value="F:GTPase activity"/>
    <property type="evidence" value="ECO:0007669"/>
    <property type="project" value="InterPro"/>
</dbReference>
<evidence type="ECO:0000259" key="6">
    <source>
        <dbReference type="PROSITE" id="PS50222"/>
    </source>
</evidence>
<evidence type="ECO:0000256" key="1">
    <source>
        <dbReference type="ARBA" id="ARBA00006270"/>
    </source>
</evidence>
<dbReference type="InterPro" id="IPR018247">
    <property type="entry name" value="EF_Hand_1_Ca_BS"/>
</dbReference>
<dbReference type="PROSITE" id="PS00018">
    <property type="entry name" value="EF_HAND_1"/>
    <property type="match status" value="1"/>
</dbReference>
<dbReference type="OrthoDB" id="6244375at2759"/>
<dbReference type="AlphaFoldDB" id="A0A8S9Z978"/>
<dbReference type="InterPro" id="IPR002048">
    <property type="entry name" value="EF_hand_dom"/>
</dbReference>
<evidence type="ECO:0000313" key="7">
    <source>
        <dbReference type="EMBL" id="KAF7262196.1"/>
    </source>
</evidence>
<evidence type="ECO:0000313" key="8">
    <source>
        <dbReference type="Proteomes" id="UP000822476"/>
    </source>
</evidence>
<dbReference type="PROSITE" id="PS51421">
    <property type="entry name" value="RAS"/>
    <property type="match status" value="1"/>
</dbReference>
<sequence length="765" mass="87000">MYDMRLLGSYSISCVIFNLRKNHSVVKIHLSVHIQIVAGLTPLHNLVFTWSGLTRIGRGFRVLIGSVVCIKIPSVLSMKEEDISQEVVQQATDLFFSCGPLEDKEHGTLYVPISDLSKVQTAKSSVLANINVKDLETTFRLLDVNGDGKLTLEEFIDGFGQFLTDAQCTQTAKVIQKRRSLEEKAKNQEIIEEATRARQNSIVSLEILQELLSSTFYNTIQSILPKTAVEFDALINQASKEIEEIQKSMQQLQQKLENHTENYHRSLEQAYSELDEKLAQEEEILKLRAEQRSKQINMEAQQNLAEKLEQLAEWRQKIDEVHVKMQNIQTEKDQNEKYIAYIRLENDELLESIDEIEQALDESKQTVEQLQTAAKLEHIKREKVDVSTCKQVQIECEELMRKLDSLRELNRRLRDERDEALHEHRTLEGMDRGSLLDEVNEVFGREEALLKKGTGKDHITCQGSTVENGIIKTQETGIGTLFSDDTDCEYDQPWINSMKTGKLSSNGHQVEYMAFNELQSNKQQIYETLEDDVFEPTEKPNKNLTTKRSSDSKETTTTAFKVIVLGHSGVGKTAIIDQLCSLSRMIGKQQIGITSLFNSCFTVDGLQTTLQLWDMPGDERYYATNQPFWRRADGIIFVFDINSMSDFNKLNKQFVKFGRFLKQSKTPWLDTVNLLLGNKSDLTETEANSTIKLAVPQSSAESFAKSVEASYFAVSAKSGQNLQPAVEDMIRRLRIAHRAKLNMSVNELKTNQKNEAPGCLSCCSM</sequence>
<dbReference type="PROSITE" id="PS51419">
    <property type="entry name" value="RAB"/>
    <property type="match status" value="1"/>
</dbReference>
<dbReference type="SMART" id="SM00175">
    <property type="entry name" value="RAB"/>
    <property type="match status" value="1"/>
</dbReference>
<comment type="caution">
    <text evidence="7">The sequence shown here is derived from an EMBL/GenBank/DDBJ whole genome shotgun (WGS) entry which is preliminary data.</text>
</comment>
<evidence type="ECO:0000256" key="4">
    <source>
        <dbReference type="ARBA" id="ARBA00023134"/>
    </source>
</evidence>
<dbReference type="InterPro" id="IPR027417">
    <property type="entry name" value="P-loop_NTPase"/>
</dbReference>
<dbReference type="PRINTS" id="PR00449">
    <property type="entry name" value="RASTRNSFRMNG"/>
</dbReference>
<evidence type="ECO:0000256" key="3">
    <source>
        <dbReference type="ARBA" id="ARBA00022837"/>
    </source>
</evidence>
<evidence type="ECO:0000256" key="5">
    <source>
        <dbReference type="SAM" id="Coils"/>
    </source>
</evidence>
<dbReference type="Gene3D" id="3.40.50.300">
    <property type="entry name" value="P-loop containing nucleotide triphosphate hydrolases"/>
    <property type="match status" value="1"/>
</dbReference>
<dbReference type="InterPro" id="IPR005225">
    <property type="entry name" value="Small_GTP-bd"/>
</dbReference>
<dbReference type="SUPFAM" id="SSF47473">
    <property type="entry name" value="EF-hand"/>
    <property type="match status" value="1"/>
</dbReference>
<comment type="similarity">
    <text evidence="1">Belongs to the small GTPase superfamily. Rab family.</text>
</comment>
<keyword evidence="5" id="KW-0175">Coiled coil</keyword>
<gene>
    <name evidence="7" type="ORF">EG68_00544</name>
</gene>
<dbReference type="CDD" id="cd00154">
    <property type="entry name" value="Rab"/>
    <property type="match status" value="1"/>
</dbReference>
<proteinExistence type="inferred from homology"/>
<dbReference type="PANTHER" id="PTHR47981">
    <property type="entry name" value="RAB FAMILY"/>
    <property type="match status" value="1"/>
</dbReference>
<dbReference type="GO" id="GO:0005525">
    <property type="term" value="F:GTP binding"/>
    <property type="evidence" value="ECO:0007669"/>
    <property type="project" value="UniProtKB-KW"/>
</dbReference>
<reference evidence="7" key="1">
    <citation type="submission" date="2019-07" db="EMBL/GenBank/DDBJ databases">
        <title>Annotation for the trematode Paragonimus miyazaki's.</title>
        <authorList>
            <person name="Choi Y.-J."/>
        </authorList>
    </citation>
    <scope>NUCLEOTIDE SEQUENCE</scope>
    <source>
        <strain evidence="7">Japan</strain>
    </source>
</reference>
<dbReference type="SUPFAM" id="SSF52540">
    <property type="entry name" value="P-loop containing nucleoside triphosphate hydrolases"/>
    <property type="match status" value="1"/>
</dbReference>
<evidence type="ECO:0000256" key="2">
    <source>
        <dbReference type="ARBA" id="ARBA00022741"/>
    </source>
</evidence>
<keyword evidence="3" id="KW-0106">Calcium</keyword>
<dbReference type="PROSITE" id="PS50222">
    <property type="entry name" value="EF_HAND_2"/>
    <property type="match status" value="1"/>
</dbReference>
<name>A0A8S9Z978_9TREM</name>
<dbReference type="SMART" id="SM00173">
    <property type="entry name" value="RAS"/>
    <property type="match status" value="1"/>
</dbReference>
<dbReference type="PANTHER" id="PTHR47981:SF20">
    <property type="entry name" value="RAS-RELATED PROTEIN RAB-7A"/>
    <property type="match status" value="1"/>
</dbReference>
<dbReference type="NCBIfam" id="TIGR00231">
    <property type="entry name" value="small_GTP"/>
    <property type="match status" value="1"/>
</dbReference>
<dbReference type="SMART" id="SM00054">
    <property type="entry name" value="EFh"/>
    <property type="match status" value="1"/>
</dbReference>
<dbReference type="Pfam" id="PF00071">
    <property type="entry name" value="Ras"/>
    <property type="match status" value="1"/>
</dbReference>
<dbReference type="GO" id="GO:0005509">
    <property type="term" value="F:calcium ion binding"/>
    <property type="evidence" value="ECO:0007669"/>
    <property type="project" value="InterPro"/>
</dbReference>
<dbReference type="Gene3D" id="1.10.238.10">
    <property type="entry name" value="EF-hand"/>
    <property type="match status" value="1"/>
</dbReference>
<organism evidence="7 8">
    <name type="scientific">Paragonimus skrjabini miyazakii</name>
    <dbReference type="NCBI Taxonomy" id="59628"/>
    <lineage>
        <taxon>Eukaryota</taxon>
        <taxon>Metazoa</taxon>
        <taxon>Spiralia</taxon>
        <taxon>Lophotrochozoa</taxon>
        <taxon>Platyhelminthes</taxon>
        <taxon>Trematoda</taxon>
        <taxon>Digenea</taxon>
        <taxon>Plagiorchiida</taxon>
        <taxon>Troglotremata</taxon>
        <taxon>Troglotrematidae</taxon>
        <taxon>Paragonimus</taxon>
    </lineage>
</organism>
<dbReference type="EMBL" id="JTDE01000138">
    <property type="protein sequence ID" value="KAF7262196.1"/>
    <property type="molecule type" value="Genomic_DNA"/>
</dbReference>
<keyword evidence="2" id="KW-0547">Nucleotide-binding</keyword>
<keyword evidence="8" id="KW-1185">Reference proteome</keyword>